<reference evidence="1" key="1">
    <citation type="submission" date="2024-07" db="EMBL/GenBank/DDBJ databases">
        <title>Halotolerant mesophilic bacterium Ornithinibacillus sp. 4-3, sp. nov., isolated from soil.</title>
        <authorList>
            <person name="Sidarenka A.V."/>
            <person name="Guliayeva D.E."/>
            <person name="Leanovich S.I."/>
            <person name="Hileuskaya K.S."/>
            <person name="Akhremchuk A.E."/>
            <person name="Sikolenko M.A."/>
            <person name="Valentovich L.N."/>
        </authorList>
    </citation>
    <scope>NUCLEOTIDE SEQUENCE</scope>
    <source>
        <strain evidence="1">4-3</strain>
    </source>
</reference>
<dbReference type="PROSITE" id="PS51257">
    <property type="entry name" value="PROKAR_LIPOPROTEIN"/>
    <property type="match status" value="1"/>
</dbReference>
<proteinExistence type="predicted"/>
<accession>A0AB39HQI0</accession>
<dbReference type="RefSeq" id="WP_368652775.1">
    <property type="nucleotide sequence ID" value="NZ_CP162599.1"/>
</dbReference>
<protein>
    <recommendedName>
        <fullName evidence="2">DUF3829 domain-containing protein</fullName>
    </recommendedName>
</protein>
<sequence>MVKKWGIILLILSVILVGCSNEPEQDDNDTEEDTQKLEEIAEKENVQEIVESFFEAYKDQQFEDAEVYLVDDQMELENFAIRNVYPEKIIEAFHTLMTDFEVELGDITIDRNEAIVMLKITNYDLPDLLNQAIEEVDGELPNSDITADKMVELGEEASKATLMQGMKLVKQEDEWKIMLDNEMKTVITSGLYAKHQTALTEPVEMEEMQDYMLTLIDQMNTLFESFDDVEEFSIQLENEESVDVDQAFAAIDTMHDQLQEAFADFEETSLLNHDTSDLAYLLKSNFSFMILSIDAYGSLLRELIDQQSSGEELDQELLEQLQISALDIEKYYDDFLNGTNEYLTQFKNSI</sequence>
<evidence type="ECO:0000313" key="1">
    <source>
        <dbReference type="EMBL" id="XDK32053.1"/>
    </source>
</evidence>
<name>A0AB39HQI0_9BACI</name>
<dbReference type="Gene3D" id="3.10.450.50">
    <property type="match status" value="1"/>
</dbReference>
<organism evidence="1">
    <name type="scientific">Ornithinibacillus sp. 4-3</name>
    <dbReference type="NCBI Taxonomy" id="3231488"/>
    <lineage>
        <taxon>Bacteria</taxon>
        <taxon>Bacillati</taxon>
        <taxon>Bacillota</taxon>
        <taxon>Bacilli</taxon>
        <taxon>Bacillales</taxon>
        <taxon>Bacillaceae</taxon>
        <taxon>Ornithinibacillus</taxon>
    </lineage>
</organism>
<gene>
    <name evidence="1" type="ORF">AB4Y30_13685</name>
</gene>
<dbReference type="AlphaFoldDB" id="A0AB39HQI0"/>
<dbReference type="EMBL" id="CP162599">
    <property type="protein sequence ID" value="XDK32053.1"/>
    <property type="molecule type" value="Genomic_DNA"/>
</dbReference>
<evidence type="ECO:0008006" key="2">
    <source>
        <dbReference type="Google" id="ProtNLM"/>
    </source>
</evidence>